<evidence type="ECO:0000313" key="1">
    <source>
        <dbReference type="EMBL" id="KAG0470587.1"/>
    </source>
</evidence>
<organism evidence="1 2">
    <name type="scientific">Vanilla planifolia</name>
    <name type="common">Vanilla</name>
    <dbReference type="NCBI Taxonomy" id="51239"/>
    <lineage>
        <taxon>Eukaryota</taxon>
        <taxon>Viridiplantae</taxon>
        <taxon>Streptophyta</taxon>
        <taxon>Embryophyta</taxon>
        <taxon>Tracheophyta</taxon>
        <taxon>Spermatophyta</taxon>
        <taxon>Magnoliopsida</taxon>
        <taxon>Liliopsida</taxon>
        <taxon>Asparagales</taxon>
        <taxon>Orchidaceae</taxon>
        <taxon>Vanilloideae</taxon>
        <taxon>Vanilleae</taxon>
        <taxon>Vanilla</taxon>
    </lineage>
</organism>
<comment type="caution">
    <text evidence="1">The sequence shown here is derived from an EMBL/GenBank/DDBJ whole genome shotgun (WGS) entry which is preliminary data.</text>
</comment>
<proteinExistence type="predicted"/>
<dbReference type="Proteomes" id="UP000636800">
    <property type="component" value="Unassembled WGS sequence"/>
</dbReference>
<dbReference type="PANTHER" id="PTHR33413">
    <property type="entry name" value="EXPRESSED PROTEIN"/>
    <property type="match status" value="1"/>
</dbReference>
<keyword evidence="2" id="KW-1185">Reference proteome</keyword>
<dbReference type="InterPro" id="IPR025322">
    <property type="entry name" value="PADRE_dom"/>
</dbReference>
<dbReference type="PANTHER" id="PTHR33413:SF35">
    <property type="entry name" value="OS09G0381600 PROTEIN"/>
    <property type="match status" value="1"/>
</dbReference>
<evidence type="ECO:0000313" key="2">
    <source>
        <dbReference type="Proteomes" id="UP000636800"/>
    </source>
</evidence>
<dbReference type="AlphaFoldDB" id="A0A835UQT3"/>
<reference evidence="1 2" key="1">
    <citation type="journal article" date="2020" name="Nat. Food">
        <title>A phased Vanilla planifolia genome enables genetic improvement of flavour and production.</title>
        <authorList>
            <person name="Hasing T."/>
            <person name="Tang H."/>
            <person name="Brym M."/>
            <person name="Khazi F."/>
            <person name="Huang T."/>
            <person name="Chambers A.H."/>
        </authorList>
    </citation>
    <scope>NUCLEOTIDE SEQUENCE [LARGE SCALE GENOMIC DNA]</scope>
    <source>
        <tissue evidence="1">Leaf</tissue>
    </source>
</reference>
<sequence length="137" mass="15764">MPGYGCGCGCYQHADGRVERLYWPTSAGEVMQCNPGYYVALITFCFSGDVRDTAKAGFIHWRRRRRWAWGSLRLTRARLLKHKDILLIGQVYRLVTSQRLLKGFQFNLLIFVPLLEDIDLDCCWPFRGDKSVAGEEA</sequence>
<dbReference type="Pfam" id="PF14009">
    <property type="entry name" value="PADRE"/>
    <property type="match status" value="1"/>
</dbReference>
<dbReference type="EMBL" id="JADCNL010000008">
    <property type="protein sequence ID" value="KAG0470587.1"/>
    <property type="molecule type" value="Genomic_DNA"/>
</dbReference>
<name>A0A835UQT3_VANPL</name>
<dbReference type="OrthoDB" id="9989112at2759"/>
<protein>
    <submittedName>
        <fullName evidence="1">Uncharacterized protein</fullName>
    </submittedName>
</protein>
<gene>
    <name evidence="1" type="ORF">HPP92_017287</name>
</gene>
<accession>A0A835UQT3</accession>